<dbReference type="InterPro" id="IPR004472">
    <property type="entry name" value="DTB_synth_BioD"/>
</dbReference>
<dbReference type="AlphaFoldDB" id="B9SJR5"/>
<dbReference type="Proteomes" id="UP000008311">
    <property type="component" value="Unassembled WGS sequence"/>
</dbReference>
<dbReference type="eggNOG" id="KOG1401">
    <property type="taxonomic scope" value="Eukaryota"/>
</dbReference>
<dbReference type="GO" id="GO:0009102">
    <property type="term" value="P:biotin biosynthetic process"/>
    <property type="evidence" value="ECO:0000318"/>
    <property type="project" value="GO_Central"/>
</dbReference>
<evidence type="ECO:0000313" key="2">
    <source>
        <dbReference type="Proteomes" id="UP000008311"/>
    </source>
</evidence>
<proteinExistence type="predicted"/>
<dbReference type="SUPFAM" id="SSF52540">
    <property type="entry name" value="P-loop containing nucleoside triphosphate hydrolases"/>
    <property type="match status" value="1"/>
</dbReference>
<evidence type="ECO:0000313" key="1">
    <source>
        <dbReference type="EMBL" id="EEF36175.1"/>
    </source>
</evidence>
<sequence length="129" mass="14375">MYDLNFREENKALTERENGVVEDAAVLESLKNELEVINKDKNGKFDYICIVETAGAVASPGPSSTLQCDLYRPFRFPGVLVGDGRLGGISRTISAYESLKLRGYDFVAVVFEDHGLVNEVPLLSYLRNR</sequence>
<dbReference type="GO" id="GO:0005829">
    <property type="term" value="C:cytosol"/>
    <property type="evidence" value="ECO:0000318"/>
    <property type="project" value="GO_Central"/>
</dbReference>
<dbReference type="GO" id="GO:0005524">
    <property type="term" value="F:ATP binding"/>
    <property type="evidence" value="ECO:0007669"/>
    <property type="project" value="InterPro"/>
</dbReference>
<dbReference type="EMBL" id="EQ973988">
    <property type="protein sequence ID" value="EEF36175.1"/>
    <property type="molecule type" value="Genomic_DNA"/>
</dbReference>
<dbReference type="GO" id="GO:0000287">
    <property type="term" value="F:magnesium ion binding"/>
    <property type="evidence" value="ECO:0007669"/>
    <property type="project" value="InterPro"/>
</dbReference>
<dbReference type="InterPro" id="IPR027417">
    <property type="entry name" value="P-loop_NTPase"/>
</dbReference>
<dbReference type="PANTHER" id="PTHR43210:SF5">
    <property type="entry name" value="DETHIOBIOTIN SYNTHETASE"/>
    <property type="match status" value="1"/>
</dbReference>
<reference evidence="2" key="1">
    <citation type="journal article" date="2010" name="Nat. Biotechnol.">
        <title>Draft genome sequence of the oilseed species Ricinus communis.</title>
        <authorList>
            <person name="Chan A.P."/>
            <person name="Crabtree J."/>
            <person name="Zhao Q."/>
            <person name="Lorenzi H."/>
            <person name="Orvis J."/>
            <person name="Puiu D."/>
            <person name="Melake-Berhan A."/>
            <person name="Jones K.M."/>
            <person name="Redman J."/>
            <person name="Chen G."/>
            <person name="Cahoon E.B."/>
            <person name="Gedil M."/>
            <person name="Stanke M."/>
            <person name="Haas B.J."/>
            <person name="Wortman J.R."/>
            <person name="Fraser-Liggett C.M."/>
            <person name="Ravel J."/>
            <person name="Rabinowicz P.D."/>
        </authorList>
    </citation>
    <scope>NUCLEOTIDE SEQUENCE [LARGE SCALE GENOMIC DNA]</scope>
    <source>
        <strain evidence="2">cv. Hale</strain>
    </source>
</reference>
<accession>B9SJR5</accession>
<dbReference type="GO" id="GO:0004141">
    <property type="term" value="F:dethiobiotin synthase activity"/>
    <property type="evidence" value="ECO:0000318"/>
    <property type="project" value="GO_Central"/>
</dbReference>
<protein>
    <submittedName>
        <fullName evidence="1">Uncharacterized protein</fullName>
    </submittedName>
</protein>
<keyword evidence="2" id="KW-1185">Reference proteome</keyword>
<dbReference type="InParanoid" id="B9SJR5"/>
<gene>
    <name evidence="1" type="ORF">RCOM_1630790</name>
</gene>
<dbReference type="CDD" id="cd03109">
    <property type="entry name" value="DTBS"/>
    <property type="match status" value="1"/>
</dbReference>
<name>B9SJR5_RICCO</name>
<organism evidence="1 2">
    <name type="scientific">Ricinus communis</name>
    <name type="common">Castor bean</name>
    <dbReference type="NCBI Taxonomy" id="3988"/>
    <lineage>
        <taxon>Eukaryota</taxon>
        <taxon>Viridiplantae</taxon>
        <taxon>Streptophyta</taxon>
        <taxon>Embryophyta</taxon>
        <taxon>Tracheophyta</taxon>
        <taxon>Spermatophyta</taxon>
        <taxon>Magnoliopsida</taxon>
        <taxon>eudicotyledons</taxon>
        <taxon>Gunneridae</taxon>
        <taxon>Pentapetalae</taxon>
        <taxon>rosids</taxon>
        <taxon>fabids</taxon>
        <taxon>Malpighiales</taxon>
        <taxon>Euphorbiaceae</taxon>
        <taxon>Acalyphoideae</taxon>
        <taxon>Acalypheae</taxon>
        <taxon>Ricinus</taxon>
    </lineage>
</organism>
<dbReference type="STRING" id="3988.B9SJR5"/>
<dbReference type="Gene3D" id="3.40.50.300">
    <property type="entry name" value="P-loop containing nucleotide triphosphate hydrolases"/>
    <property type="match status" value="1"/>
</dbReference>
<dbReference type="PANTHER" id="PTHR43210">
    <property type="entry name" value="DETHIOBIOTIN SYNTHETASE"/>
    <property type="match status" value="1"/>
</dbReference>